<keyword evidence="3" id="KW-1185">Reference proteome</keyword>
<dbReference type="InParanoid" id="A0A7J8J7X7"/>
<feature type="region of interest" description="Disordered" evidence="1">
    <location>
        <begin position="137"/>
        <end position="156"/>
    </location>
</feature>
<evidence type="ECO:0000313" key="2">
    <source>
        <dbReference type="EMBL" id="KAF6492455.1"/>
    </source>
</evidence>
<evidence type="ECO:0000313" key="3">
    <source>
        <dbReference type="Proteomes" id="UP000550707"/>
    </source>
</evidence>
<proteinExistence type="predicted"/>
<protein>
    <submittedName>
        <fullName evidence="2">Uncharacterized protein</fullName>
    </submittedName>
</protein>
<organism evidence="2 3">
    <name type="scientific">Molossus molossus</name>
    <name type="common">Pallas' mastiff bat</name>
    <name type="synonym">Vespertilio molossus</name>
    <dbReference type="NCBI Taxonomy" id="27622"/>
    <lineage>
        <taxon>Eukaryota</taxon>
        <taxon>Metazoa</taxon>
        <taxon>Chordata</taxon>
        <taxon>Craniata</taxon>
        <taxon>Vertebrata</taxon>
        <taxon>Euteleostomi</taxon>
        <taxon>Mammalia</taxon>
        <taxon>Eutheria</taxon>
        <taxon>Laurasiatheria</taxon>
        <taxon>Chiroptera</taxon>
        <taxon>Yangochiroptera</taxon>
        <taxon>Molossidae</taxon>
        <taxon>Molossus</taxon>
    </lineage>
</organism>
<evidence type="ECO:0000256" key="1">
    <source>
        <dbReference type="SAM" id="MobiDB-lite"/>
    </source>
</evidence>
<dbReference type="Proteomes" id="UP000550707">
    <property type="component" value="Unassembled WGS sequence"/>
</dbReference>
<gene>
    <name evidence="2" type="ORF">HJG59_009657</name>
</gene>
<comment type="caution">
    <text evidence="2">The sequence shown here is derived from an EMBL/GenBank/DDBJ whole genome shotgun (WGS) entry which is preliminary data.</text>
</comment>
<accession>A0A7J8J7X7</accession>
<sequence length="156" mass="16816">MCVFSEQFPTTDTPAQFQEMAGRTDEGAASSHPVTPRRKNWTRTEGSYWWLHGDSALMCPLLFLVTHCPWLGVTSAVFSSVCLSCAGRRAGPGPSMLFRGGGEPCSEWTSPVSLVLQSRSWGSQGGGLWWEDHSVRDSWGPSSGTPGGEGSVTYGL</sequence>
<dbReference type="AlphaFoldDB" id="A0A7J8J7X7"/>
<dbReference type="EMBL" id="JACASF010000002">
    <property type="protein sequence ID" value="KAF6492455.1"/>
    <property type="molecule type" value="Genomic_DNA"/>
</dbReference>
<reference evidence="2 3" key="1">
    <citation type="journal article" date="2020" name="Nature">
        <title>Six reference-quality genomes reveal evolution of bat adaptations.</title>
        <authorList>
            <person name="Jebb D."/>
            <person name="Huang Z."/>
            <person name="Pippel M."/>
            <person name="Hughes G.M."/>
            <person name="Lavrichenko K."/>
            <person name="Devanna P."/>
            <person name="Winkler S."/>
            <person name="Jermiin L.S."/>
            <person name="Skirmuntt E.C."/>
            <person name="Katzourakis A."/>
            <person name="Burkitt-Gray L."/>
            <person name="Ray D.A."/>
            <person name="Sullivan K.A.M."/>
            <person name="Roscito J.G."/>
            <person name="Kirilenko B.M."/>
            <person name="Davalos L.M."/>
            <person name="Corthals A.P."/>
            <person name="Power M.L."/>
            <person name="Jones G."/>
            <person name="Ransome R.D."/>
            <person name="Dechmann D.K.N."/>
            <person name="Locatelli A.G."/>
            <person name="Puechmaille S.J."/>
            <person name="Fedrigo O."/>
            <person name="Jarvis E.D."/>
            <person name="Hiller M."/>
            <person name="Vernes S.C."/>
            <person name="Myers E.W."/>
            <person name="Teeling E.C."/>
        </authorList>
    </citation>
    <scope>NUCLEOTIDE SEQUENCE [LARGE SCALE GENOMIC DNA]</scope>
    <source>
        <strain evidence="2">MMolMol1</strain>
        <tissue evidence="2">Muscle</tissue>
    </source>
</reference>
<name>A0A7J8J7X7_MOLMO</name>